<comment type="caution">
    <text evidence="2">The sequence shown here is derived from an EMBL/GenBank/DDBJ whole genome shotgun (WGS) entry which is preliminary data.</text>
</comment>
<dbReference type="VEuPathDB" id="ToxoDB:cyc_01077"/>
<feature type="region of interest" description="Disordered" evidence="1">
    <location>
        <begin position="230"/>
        <end position="253"/>
    </location>
</feature>
<protein>
    <submittedName>
        <fullName evidence="2">Uncharacterized protein</fullName>
    </submittedName>
</protein>
<proteinExistence type="predicted"/>
<dbReference type="AlphaFoldDB" id="A0A1D3D396"/>
<dbReference type="EMBL" id="JROU02000929">
    <property type="protein sequence ID" value="OEH77928.1"/>
    <property type="molecule type" value="Genomic_DNA"/>
</dbReference>
<organism evidence="2 3">
    <name type="scientific">Cyclospora cayetanensis</name>
    <dbReference type="NCBI Taxonomy" id="88456"/>
    <lineage>
        <taxon>Eukaryota</taxon>
        <taxon>Sar</taxon>
        <taxon>Alveolata</taxon>
        <taxon>Apicomplexa</taxon>
        <taxon>Conoidasida</taxon>
        <taxon>Coccidia</taxon>
        <taxon>Eucoccidiorida</taxon>
        <taxon>Eimeriorina</taxon>
        <taxon>Eimeriidae</taxon>
        <taxon>Cyclospora</taxon>
    </lineage>
</organism>
<name>A0A1D3D396_9EIME</name>
<accession>A0A1D3D396</accession>
<feature type="region of interest" description="Disordered" evidence="1">
    <location>
        <begin position="1"/>
        <end position="23"/>
    </location>
</feature>
<dbReference type="Proteomes" id="UP000095192">
    <property type="component" value="Unassembled WGS sequence"/>
</dbReference>
<sequence>MPRVPPVLPRQQPEHAVGAAAAGENEIPTEGYVDGVYMSEAQLDAALEQKSQELQRQQQQIHKPLMQQLHQSALAQMERCKQVTVEDIESLRRALIDGVKPQTPDPEAAARFIAAVEEIQKPLMNPGDTASVMRRWMARAEVAAAVADPGGVFNLDANSSLRHLNKEDITELERETSRPIQQVTSDTHAPREPPVDATTGHVTEEITAESWKAKDSVKAAATVAAGALGQAPEEGGITSTPTEAANESGTTDEDSFSVFFRKNLEGVVWTAEELQQLQQMHREGQEEAMLQQRTQKELELVYPSKEDLLGESIPKVLDLRVDGETPLEEPITREDLFADLTDDEKKEKFLRAQKNGVLSESLESLAARFGFPLDFLGDALCRAGCNTPINPRAPLGDYVHPAAAWGLVELLHVADPNSTIFLYPDETVGDLGHQYSVPFKQMEAICNELGFQLPFGPDTRLNKECYASLTQRLGKMQMQAATSHKPSG</sequence>
<feature type="compositionally biased region" description="Polar residues" evidence="1">
    <location>
        <begin position="237"/>
        <end position="249"/>
    </location>
</feature>
<dbReference type="InParanoid" id="A0A1D3D396"/>
<evidence type="ECO:0000313" key="3">
    <source>
        <dbReference type="Proteomes" id="UP000095192"/>
    </source>
</evidence>
<gene>
    <name evidence="2" type="ORF">cyc_01077</name>
</gene>
<feature type="region of interest" description="Disordered" evidence="1">
    <location>
        <begin position="169"/>
        <end position="197"/>
    </location>
</feature>
<dbReference type="VEuPathDB" id="ToxoDB:LOC34618152"/>
<reference evidence="2 3" key="1">
    <citation type="journal article" date="2016" name="BMC Genomics">
        <title>Comparative genomics reveals Cyclospora cayetanensis possesses coccidia-like metabolism and invasion components but unique surface antigens.</title>
        <authorList>
            <person name="Liu S."/>
            <person name="Wang L."/>
            <person name="Zheng H."/>
            <person name="Xu Z."/>
            <person name="Roellig D.M."/>
            <person name="Li N."/>
            <person name="Frace M.A."/>
            <person name="Tang K."/>
            <person name="Arrowood M.J."/>
            <person name="Moss D.M."/>
            <person name="Zhang L."/>
            <person name="Feng Y."/>
            <person name="Xiao L."/>
        </authorList>
    </citation>
    <scope>NUCLEOTIDE SEQUENCE [LARGE SCALE GENOMIC DNA]</scope>
    <source>
        <strain evidence="2 3">CHN_HEN01</strain>
    </source>
</reference>
<evidence type="ECO:0000256" key="1">
    <source>
        <dbReference type="SAM" id="MobiDB-lite"/>
    </source>
</evidence>
<evidence type="ECO:0000313" key="2">
    <source>
        <dbReference type="EMBL" id="OEH77928.1"/>
    </source>
</evidence>
<keyword evidence="3" id="KW-1185">Reference proteome</keyword>
<feature type="compositionally biased region" description="Polar residues" evidence="1">
    <location>
        <begin position="178"/>
        <end position="187"/>
    </location>
</feature>